<feature type="compositionally biased region" description="Polar residues" evidence="5">
    <location>
        <begin position="308"/>
        <end position="323"/>
    </location>
</feature>
<gene>
    <name evidence="7" type="ORF">M404DRAFT_992612</name>
</gene>
<dbReference type="PROSITE" id="PS50103">
    <property type="entry name" value="ZF_C3H1"/>
    <property type="match status" value="2"/>
</dbReference>
<evidence type="ECO:0000313" key="8">
    <source>
        <dbReference type="Proteomes" id="UP000054217"/>
    </source>
</evidence>
<dbReference type="HOGENOM" id="CLU_012195_0_0_1"/>
<feature type="compositionally biased region" description="Acidic residues" evidence="5">
    <location>
        <begin position="768"/>
        <end position="777"/>
    </location>
</feature>
<keyword evidence="2 4" id="KW-0863">Zinc-finger</keyword>
<accession>A0A0C3PXX0</accession>
<feature type="compositionally biased region" description="Polar residues" evidence="5">
    <location>
        <begin position="238"/>
        <end position="255"/>
    </location>
</feature>
<feature type="compositionally biased region" description="Polar residues" evidence="5">
    <location>
        <begin position="696"/>
        <end position="710"/>
    </location>
</feature>
<dbReference type="AlphaFoldDB" id="A0A0C3PXX0"/>
<evidence type="ECO:0000256" key="5">
    <source>
        <dbReference type="SAM" id="MobiDB-lite"/>
    </source>
</evidence>
<feature type="region of interest" description="Disordered" evidence="5">
    <location>
        <begin position="372"/>
        <end position="449"/>
    </location>
</feature>
<dbReference type="InParanoid" id="A0A0C3PXX0"/>
<feature type="compositionally biased region" description="Polar residues" evidence="5">
    <location>
        <begin position="409"/>
        <end position="421"/>
    </location>
</feature>
<evidence type="ECO:0000256" key="4">
    <source>
        <dbReference type="PROSITE-ProRule" id="PRU00723"/>
    </source>
</evidence>
<dbReference type="InterPro" id="IPR045072">
    <property type="entry name" value="MKRN-like"/>
</dbReference>
<feature type="region of interest" description="Disordered" evidence="5">
    <location>
        <begin position="117"/>
        <end position="347"/>
    </location>
</feature>
<dbReference type="PANTHER" id="PTHR11224:SF10">
    <property type="entry name" value="IP09428P-RELATED"/>
    <property type="match status" value="1"/>
</dbReference>
<dbReference type="STRING" id="870435.A0A0C3PXX0"/>
<feature type="compositionally biased region" description="Low complexity" evidence="5">
    <location>
        <begin position="423"/>
        <end position="437"/>
    </location>
</feature>
<feature type="region of interest" description="Disordered" evidence="5">
    <location>
        <begin position="1"/>
        <end position="40"/>
    </location>
</feature>
<dbReference type="PANTHER" id="PTHR11224">
    <property type="entry name" value="MAKORIN-RELATED"/>
    <property type="match status" value="1"/>
</dbReference>
<sequence>MPVTEKQSTAERMTDHDKDADPDREKSGKSKSSSSSKQKDLSHVPCKFFKVGACTAGSSCPFSHVVPEPGQTKDVCAWFIKGNCKFGHKCALAHVLPGQSMSMDRKNKKAAQLAANGGVNAGAGGGGGKGSKKKDGPSGQPVDGGSGKGTPVHGRPGLLSGSTAPTRATSSRPPISMPLKATISPSAPAPPLKDTDFAAFVLQDDDDTNTANGPADTSDAVDFAESTKGQADNEDEFGTSSANPSVPSDSPTDARNPSPPTLPVSVPSAPRRPILSAEAADLGPIGSPPRGSLLAHSPLSKDPVPSTFHAQTSLLTETRNRLGSGQGGIASSLGSTHPPAWKTELGPVPSQVLTAKATMDVAVGLKITRAEKDRDRDGTSSEEDLEEFLPSSLTDLLTPSERSRRMSRTHSNSSRPTNLGDVSSPLNPQHNPQNQSHQPHHRYSRSVPAPSLLGDVKSIWADRAAANNGLPGSPDTHAFGVGTIGSGTPSSLKSNGFGAPGSGLGGPSATAGSPFGASPFSDDPHSPSPSLLAPSNASAAFLPGLHHYYSKMNAANARVPSNTNGLGVGGGLGGLSGLSRSPLSNTPLHTPAIDEGRAGTGTGAGLGESLSPSIRALQAHAPGQSLPQGLAAGYSRIHALPVAVSPGSLGTSAGGVALSPGQGQIPFGINAGSSAGLGVGQDWLSNHSHIPTETFSHLSLSSRQETTSTPSPGPVPLPSSMAGLDSMFSRLPTAHSPRRTSPQSATNNDRHWHKHGAFSPLGQPVTTADDDDLFNME</sequence>
<dbReference type="SUPFAM" id="SSF90229">
    <property type="entry name" value="CCCH zinc finger"/>
    <property type="match status" value="1"/>
</dbReference>
<dbReference type="Pfam" id="PF14608">
    <property type="entry name" value="zf-CCCH_2"/>
    <property type="match status" value="1"/>
</dbReference>
<keyword evidence="1 4" id="KW-0479">Metal-binding</keyword>
<dbReference type="Gene3D" id="4.10.1000.10">
    <property type="entry name" value="Zinc finger, CCCH-type"/>
    <property type="match status" value="1"/>
</dbReference>
<feature type="compositionally biased region" description="Basic and acidic residues" evidence="5">
    <location>
        <begin position="8"/>
        <end position="28"/>
    </location>
</feature>
<feature type="compositionally biased region" description="Low complexity" evidence="5">
    <location>
        <begin position="389"/>
        <end position="400"/>
    </location>
</feature>
<feature type="zinc finger region" description="C3H1-type" evidence="4">
    <location>
        <begin position="70"/>
        <end position="97"/>
    </location>
</feature>
<evidence type="ECO:0000259" key="6">
    <source>
        <dbReference type="PROSITE" id="PS50103"/>
    </source>
</evidence>
<evidence type="ECO:0000256" key="1">
    <source>
        <dbReference type="ARBA" id="ARBA00022723"/>
    </source>
</evidence>
<keyword evidence="3 4" id="KW-0862">Zinc</keyword>
<feature type="region of interest" description="Disordered" evidence="5">
    <location>
        <begin position="696"/>
        <end position="777"/>
    </location>
</feature>
<feature type="domain" description="C3H1-type" evidence="6">
    <location>
        <begin position="40"/>
        <end position="67"/>
    </location>
</feature>
<dbReference type="GO" id="GO:0061630">
    <property type="term" value="F:ubiquitin protein ligase activity"/>
    <property type="evidence" value="ECO:0007669"/>
    <property type="project" value="InterPro"/>
</dbReference>
<feature type="region of interest" description="Disordered" evidence="5">
    <location>
        <begin position="491"/>
        <end position="532"/>
    </location>
</feature>
<reference evidence="8" key="2">
    <citation type="submission" date="2015-01" db="EMBL/GenBank/DDBJ databases">
        <title>Evolutionary Origins and Diversification of the Mycorrhizal Mutualists.</title>
        <authorList>
            <consortium name="DOE Joint Genome Institute"/>
            <consortium name="Mycorrhizal Genomics Consortium"/>
            <person name="Kohler A."/>
            <person name="Kuo A."/>
            <person name="Nagy L.G."/>
            <person name="Floudas D."/>
            <person name="Copeland A."/>
            <person name="Barry K.W."/>
            <person name="Cichocki N."/>
            <person name="Veneault-Fourrey C."/>
            <person name="LaButti K."/>
            <person name="Lindquist E.A."/>
            <person name="Lipzen A."/>
            <person name="Lundell T."/>
            <person name="Morin E."/>
            <person name="Murat C."/>
            <person name="Riley R."/>
            <person name="Ohm R."/>
            <person name="Sun H."/>
            <person name="Tunlid A."/>
            <person name="Henrissat B."/>
            <person name="Grigoriev I.V."/>
            <person name="Hibbett D.S."/>
            <person name="Martin F."/>
        </authorList>
    </citation>
    <scope>NUCLEOTIDE SEQUENCE [LARGE SCALE GENOMIC DNA]</scope>
    <source>
        <strain evidence="8">Marx 270</strain>
    </source>
</reference>
<feature type="compositionally biased region" description="Gly residues" evidence="5">
    <location>
        <begin position="119"/>
        <end position="129"/>
    </location>
</feature>
<feature type="domain" description="C3H1-type" evidence="6">
    <location>
        <begin position="70"/>
        <end position="97"/>
    </location>
</feature>
<feature type="region of interest" description="Disordered" evidence="5">
    <location>
        <begin position="578"/>
        <end position="609"/>
    </location>
</feature>
<feature type="zinc finger region" description="C3H1-type" evidence="4">
    <location>
        <begin position="40"/>
        <end position="67"/>
    </location>
</feature>
<dbReference type="EMBL" id="KN831945">
    <property type="protein sequence ID" value="KIO14341.1"/>
    <property type="molecule type" value="Genomic_DNA"/>
</dbReference>
<protein>
    <recommendedName>
        <fullName evidence="6">C3H1-type domain-containing protein</fullName>
    </recommendedName>
</protein>
<evidence type="ECO:0000256" key="3">
    <source>
        <dbReference type="ARBA" id="ARBA00022833"/>
    </source>
</evidence>
<dbReference type="GO" id="GO:0000209">
    <property type="term" value="P:protein polyubiquitination"/>
    <property type="evidence" value="ECO:0007669"/>
    <property type="project" value="InterPro"/>
</dbReference>
<reference evidence="7 8" key="1">
    <citation type="submission" date="2014-04" db="EMBL/GenBank/DDBJ databases">
        <authorList>
            <consortium name="DOE Joint Genome Institute"/>
            <person name="Kuo A."/>
            <person name="Kohler A."/>
            <person name="Costa M.D."/>
            <person name="Nagy L.G."/>
            <person name="Floudas D."/>
            <person name="Copeland A."/>
            <person name="Barry K.W."/>
            <person name="Cichocki N."/>
            <person name="Veneault-Fourrey C."/>
            <person name="LaButti K."/>
            <person name="Lindquist E.A."/>
            <person name="Lipzen A."/>
            <person name="Lundell T."/>
            <person name="Morin E."/>
            <person name="Murat C."/>
            <person name="Sun H."/>
            <person name="Tunlid A."/>
            <person name="Henrissat B."/>
            <person name="Grigoriev I.V."/>
            <person name="Hibbett D.S."/>
            <person name="Martin F."/>
            <person name="Nordberg H.P."/>
            <person name="Cantor M.N."/>
            <person name="Hua S.X."/>
        </authorList>
    </citation>
    <scope>NUCLEOTIDE SEQUENCE [LARGE SCALE GENOMIC DNA]</scope>
    <source>
        <strain evidence="7 8">Marx 270</strain>
    </source>
</reference>
<feature type="compositionally biased region" description="Low complexity" evidence="5">
    <location>
        <begin position="507"/>
        <end position="521"/>
    </location>
</feature>
<evidence type="ECO:0000313" key="7">
    <source>
        <dbReference type="EMBL" id="KIO14341.1"/>
    </source>
</evidence>
<keyword evidence="8" id="KW-1185">Reference proteome</keyword>
<dbReference type="Proteomes" id="UP000054217">
    <property type="component" value="Unassembled WGS sequence"/>
</dbReference>
<dbReference type="InterPro" id="IPR000571">
    <property type="entry name" value="Znf_CCCH"/>
</dbReference>
<evidence type="ECO:0000256" key="2">
    <source>
        <dbReference type="ARBA" id="ARBA00022771"/>
    </source>
</evidence>
<dbReference type="OrthoDB" id="411372at2759"/>
<dbReference type="InterPro" id="IPR036855">
    <property type="entry name" value="Znf_CCCH_sf"/>
</dbReference>
<dbReference type="SMART" id="SM00356">
    <property type="entry name" value="ZnF_C3H1"/>
    <property type="match status" value="2"/>
</dbReference>
<proteinExistence type="predicted"/>
<dbReference type="Pfam" id="PF00642">
    <property type="entry name" value="zf-CCCH"/>
    <property type="match status" value="1"/>
</dbReference>
<name>A0A0C3PXX0_PISTI</name>
<dbReference type="GO" id="GO:0008270">
    <property type="term" value="F:zinc ion binding"/>
    <property type="evidence" value="ECO:0007669"/>
    <property type="project" value="UniProtKB-KW"/>
</dbReference>
<feature type="compositionally biased region" description="Polar residues" evidence="5">
    <location>
        <begin position="160"/>
        <end position="173"/>
    </location>
</feature>
<organism evidence="7 8">
    <name type="scientific">Pisolithus tinctorius Marx 270</name>
    <dbReference type="NCBI Taxonomy" id="870435"/>
    <lineage>
        <taxon>Eukaryota</taxon>
        <taxon>Fungi</taxon>
        <taxon>Dikarya</taxon>
        <taxon>Basidiomycota</taxon>
        <taxon>Agaricomycotina</taxon>
        <taxon>Agaricomycetes</taxon>
        <taxon>Agaricomycetidae</taxon>
        <taxon>Boletales</taxon>
        <taxon>Sclerodermatineae</taxon>
        <taxon>Pisolithaceae</taxon>
        <taxon>Pisolithus</taxon>
    </lineage>
</organism>